<dbReference type="STRING" id="400092.PKOR_07195"/>
<keyword evidence="2" id="KW-1185">Reference proteome</keyword>
<dbReference type="EMBL" id="CP009621">
    <property type="protein sequence ID" value="AKD02951.1"/>
    <property type="molecule type" value="Genomic_DNA"/>
</dbReference>
<dbReference type="AlphaFoldDB" id="A0A0E3UWS0"/>
<evidence type="ECO:0000313" key="1">
    <source>
        <dbReference type="EMBL" id="AKD02951.1"/>
    </source>
</evidence>
<organism evidence="1 2">
    <name type="scientific">Pontibacter korlensis</name>
    <dbReference type="NCBI Taxonomy" id="400092"/>
    <lineage>
        <taxon>Bacteria</taxon>
        <taxon>Pseudomonadati</taxon>
        <taxon>Bacteroidota</taxon>
        <taxon>Cytophagia</taxon>
        <taxon>Cytophagales</taxon>
        <taxon>Hymenobacteraceae</taxon>
        <taxon>Pontibacter</taxon>
    </lineage>
</organism>
<evidence type="ECO:0008006" key="3">
    <source>
        <dbReference type="Google" id="ProtNLM"/>
    </source>
</evidence>
<dbReference type="HOGENOM" id="CLU_013214_1_0_10"/>
<dbReference type="KEGG" id="pko:PKOR_07195"/>
<reference evidence="1 2" key="1">
    <citation type="journal article" date="2015" name="Sci. Rep.">
        <title>Unraveling adaptation of Pontibacter korlensis to radiation and infertility in desert through complete genome and comparative transcriptomic analysis.</title>
        <authorList>
            <person name="Dai J."/>
            <person name="Dai W."/>
            <person name="Qiu C."/>
            <person name="Yang Z."/>
            <person name="Zhang Y."/>
            <person name="Zhou M."/>
            <person name="Zhang L."/>
            <person name="Fang C."/>
            <person name="Gao Q."/>
            <person name="Yang Q."/>
            <person name="Li X."/>
            <person name="Wang Z."/>
            <person name="Wang Z."/>
            <person name="Jia Z."/>
            <person name="Chen X."/>
        </authorList>
    </citation>
    <scope>NUCLEOTIDE SEQUENCE [LARGE SCALE GENOMIC DNA]</scope>
    <source>
        <strain evidence="1 2">X14-1T</strain>
    </source>
</reference>
<sequence>MAHRDFIMRTTKQLLILLLAPLLSYNVLGQQAQVASPGAGQVQMLLSDEQVRLVHSQPYYAAGERLWYKAHLNKSSSQPLSKALYVELLNAQGQLIVRQRLVIDESIASGDILLPQHLPTGHYTLLARTNWMKNFSNKQQYREKLLIVNAGEVVALKDKAPFEASQKLAVQFFPESNSVVAGVPAKVAAVVTNAAGTGIAATGSIENEAGETVASFQTDDTGIGLLEFRPDPQAQYEALVQADGYLAQRAVLPKAKQHGLALSMEGQNEDELQIKVNNTTPWAHTLVAASGGKVYLVNQGKGSGTVTVPRQAKAGEPVRLLLLNPGGLAEAERLVLPPQSDARVSVSTEQQQYAPRQQVQVTLQVLDGQGAPLAADVAVSVAAFQTDFHMPLAKNPSFWADTLPDKLALIQAVDEGLWKGLVLGKLETKYQLEQLVDAFARDGVMEPMVASNYNARTDTAFVQALPQSVLSYALQHHNRVRINEVYGLAEPHAVAPIPKLPADKVFKLDDYVAFNSVEEAIREATTNLRLSKKKGKYVARLLYVRPGVKKLMKGEPIYLIDGVVVNSMEEILNLDLNDIASFELAWMEEKLYAGNLGHVAENGMLAVYTKSGEARERLKEKGYAMLYEQYNRPSAFVASPNAGAEAGSQTLTPDFRKLVFWEPQLKVGTDGKASFSFYTSDETGIFIVKVQGQTADGVPVSGEADFEVRLVK</sequence>
<evidence type="ECO:0000313" key="2">
    <source>
        <dbReference type="Proteomes" id="UP000033109"/>
    </source>
</evidence>
<proteinExistence type="predicted"/>
<gene>
    <name evidence="1" type="ORF">PKOR_07195</name>
</gene>
<dbReference type="OrthoDB" id="679547at2"/>
<dbReference type="Proteomes" id="UP000033109">
    <property type="component" value="Chromosome"/>
</dbReference>
<protein>
    <recommendedName>
        <fullName evidence="3">Macroglobulin domain-containing protein</fullName>
    </recommendedName>
</protein>
<name>A0A0E3UWS0_9BACT</name>
<dbReference type="Gene3D" id="2.60.40.1930">
    <property type="match status" value="1"/>
</dbReference>
<accession>A0A0E3UWS0</accession>
<dbReference type="PATRIC" id="fig|400092.3.peg.1596"/>